<protein>
    <submittedName>
        <fullName evidence="2">Uncharacterized protein</fullName>
    </submittedName>
</protein>
<evidence type="ECO:0000313" key="2">
    <source>
        <dbReference type="EMBL" id="TNN20705.1"/>
    </source>
</evidence>
<evidence type="ECO:0000313" key="3">
    <source>
        <dbReference type="Proteomes" id="UP000311919"/>
    </source>
</evidence>
<keyword evidence="1" id="KW-0812">Transmembrane</keyword>
<proteinExistence type="predicted"/>
<dbReference type="EMBL" id="SKCS01000021">
    <property type="protein sequence ID" value="TNN20705.1"/>
    <property type="molecule type" value="Genomic_DNA"/>
</dbReference>
<name>A0A4Z2DW11_SCHJA</name>
<feature type="transmembrane region" description="Helical" evidence="1">
    <location>
        <begin position="110"/>
        <end position="133"/>
    </location>
</feature>
<sequence>MEAIVCDVNNHKTTDNDMFDEFVTVHCCDEDETASNVAIDENISGNKSEFVVSYDDGYDDIVVFYRDENEDRIVASDIDDIIPYQLGHEEVDCEDVNCYKIKNDIIDINIISVAYFNVKPLVVIVAIITFLFIL</sequence>
<evidence type="ECO:0000256" key="1">
    <source>
        <dbReference type="SAM" id="Phobius"/>
    </source>
</evidence>
<accession>A0A4Z2DW11</accession>
<organism evidence="2 3">
    <name type="scientific">Schistosoma japonicum</name>
    <name type="common">Blood fluke</name>
    <dbReference type="NCBI Taxonomy" id="6182"/>
    <lineage>
        <taxon>Eukaryota</taxon>
        <taxon>Metazoa</taxon>
        <taxon>Spiralia</taxon>
        <taxon>Lophotrochozoa</taxon>
        <taxon>Platyhelminthes</taxon>
        <taxon>Trematoda</taxon>
        <taxon>Digenea</taxon>
        <taxon>Strigeidida</taxon>
        <taxon>Schistosomatoidea</taxon>
        <taxon>Schistosomatidae</taxon>
        <taxon>Schistosoma</taxon>
    </lineage>
</organism>
<dbReference type="AlphaFoldDB" id="A0A4Z2DW11"/>
<keyword evidence="3" id="KW-1185">Reference proteome</keyword>
<gene>
    <name evidence="2" type="ORF">EWB00_003424</name>
</gene>
<keyword evidence="1" id="KW-1133">Transmembrane helix</keyword>
<reference evidence="2 3" key="1">
    <citation type="submission" date="2019-03" db="EMBL/GenBank/DDBJ databases">
        <title>An improved genome assembly of the fluke Schistosoma japonicum.</title>
        <authorList>
            <person name="Hu W."/>
            <person name="Luo F."/>
            <person name="Yin M."/>
            <person name="Mo X."/>
            <person name="Sun C."/>
            <person name="Wu Q."/>
            <person name="Zhu B."/>
            <person name="Xiang M."/>
            <person name="Wang J."/>
            <person name="Wang Y."/>
            <person name="Zhang T."/>
            <person name="Xu B."/>
            <person name="Zheng H."/>
            <person name="Feng Z."/>
        </authorList>
    </citation>
    <scope>NUCLEOTIDE SEQUENCE [LARGE SCALE GENOMIC DNA]</scope>
    <source>
        <strain evidence="2">HuSjv2</strain>
        <tissue evidence="2">Worms</tissue>
    </source>
</reference>
<dbReference type="Proteomes" id="UP000311919">
    <property type="component" value="Unassembled WGS sequence"/>
</dbReference>
<comment type="caution">
    <text evidence="2">The sequence shown here is derived from an EMBL/GenBank/DDBJ whole genome shotgun (WGS) entry which is preliminary data.</text>
</comment>
<keyword evidence="1" id="KW-0472">Membrane</keyword>